<dbReference type="AlphaFoldDB" id="A0A0H5QP86"/>
<feature type="transmembrane region" description="Helical" evidence="2">
    <location>
        <begin position="288"/>
        <end position="307"/>
    </location>
</feature>
<accession>A0A0H5QP86</accession>
<feature type="transmembrane region" description="Helical" evidence="2">
    <location>
        <begin position="147"/>
        <end position="171"/>
    </location>
</feature>
<reference evidence="4" key="1">
    <citation type="submission" date="2015-04" db="EMBL/GenBank/DDBJ databases">
        <title>The genome sequence of the plant pathogenic Rhizarian Plasmodiophora brassicae reveals insights in its biotrophic life cycle and the origin of chitin synthesis.</title>
        <authorList>
            <person name="Schwelm A."/>
            <person name="Fogelqvist J."/>
            <person name="Knaust A."/>
            <person name="Julke S."/>
            <person name="Lilja T."/>
            <person name="Dhandapani V."/>
            <person name="Bonilla-Rosso G."/>
            <person name="Karlsson M."/>
            <person name="Shevchenko A."/>
            <person name="Choi S.R."/>
            <person name="Kim H.G."/>
            <person name="Park J.Y."/>
            <person name="Lim Y.P."/>
            <person name="Ludwig-Muller J."/>
            <person name="Dixelius C."/>
        </authorList>
    </citation>
    <scope>NUCLEOTIDE SEQUENCE</scope>
    <source>
        <tissue evidence="4">Potato root galls</tissue>
    </source>
</reference>
<evidence type="ECO:0000256" key="1">
    <source>
        <dbReference type="ARBA" id="ARBA00004141"/>
    </source>
</evidence>
<protein>
    <recommendedName>
        <fullName evidence="3">Major facilitator superfamily (MFS) profile domain-containing protein</fullName>
    </recommendedName>
</protein>
<dbReference type="EMBL" id="HACM01002965">
    <property type="protein sequence ID" value="CRZ03407.1"/>
    <property type="molecule type" value="Transcribed_RNA"/>
</dbReference>
<dbReference type="PANTHER" id="PTHR23525">
    <property type="entry name" value="TRANSPORTER, PUTATIVE-RELATED"/>
    <property type="match status" value="1"/>
</dbReference>
<keyword evidence="2" id="KW-1133">Transmembrane helix</keyword>
<feature type="transmembrane region" description="Helical" evidence="2">
    <location>
        <begin position="258"/>
        <end position="276"/>
    </location>
</feature>
<keyword evidence="2" id="KW-0812">Transmembrane</keyword>
<name>A0A0H5QP86_9EUKA</name>
<dbReference type="Pfam" id="PF07690">
    <property type="entry name" value="MFS_1"/>
    <property type="match status" value="2"/>
</dbReference>
<evidence type="ECO:0000259" key="3">
    <source>
        <dbReference type="PROSITE" id="PS50850"/>
    </source>
</evidence>
<keyword evidence="2" id="KW-0472">Membrane</keyword>
<dbReference type="PROSITE" id="PS50850">
    <property type="entry name" value="MFS"/>
    <property type="match status" value="1"/>
</dbReference>
<feature type="domain" description="Major facilitator superfamily (MFS) profile" evidence="3">
    <location>
        <begin position="249"/>
        <end position="446"/>
    </location>
</feature>
<comment type="subcellular location">
    <subcellularLocation>
        <location evidence="1">Membrane</location>
        <topology evidence="1">Multi-pass membrane protein</topology>
    </subcellularLocation>
</comment>
<dbReference type="SUPFAM" id="SSF103473">
    <property type="entry name" value="MFS general substrate transporter"/>
    <property type="match status" value="1"/>
</dbReference>
<dbReference type="PANTHER" id="PTHR23525:SF1">
    <property type="entry name" value="NODULIN-LIKE DOMAIN-CONTAINING PROTEIN"/>
    <property type="match status" value="1"/>
</dbReference>
<feature type="transmembrane region" description="Helical" evidence="2">
    <location>
        <begin position="314"/>
        <end position="335"/>
    </location>
</feature>
<dbReference type="InterPro" id="IPR020846">
    <property type="entry name" value="MFS_dom"/>
</dbReference>
<sequence length="446" mass="49185">MAHPIPLPVSNSNLNKNVSLILVFNFLWLLTRSLWESANISAYIFLLEHRYKSYVGYAASIEGLAQLLVSIPAGILSDRFRRDSVLRISAFVSIASLLFTAYAVYSCNIILVYVAMAFWGTAYALNDAPMESVFADSTTTGTRSEIYVTKFILMQAGRGFGSVIVVVLFYMVGNEWVVGEVQIIIYVGLLLTMIPAIMQAFVNDDYSLSVESEASDSLAGNTLAEPLIGDYPSSSIDKYICDQWVVDYAPIMVAGSDLLTALGAGATVKFFSLFFIEEFMVSPTEVGLLFAMTPFACCVSSMVSARIARRIGRINAVVIAHVLGASLLFVVAVSYTAREAVIAYIIRTAVMNSFKPLKRSLLMDIIPKKRRGYWNSLESVTVFSWTGSAAIGGIIVDHWGYRVCFVATGFLYLISSIPMVLLSYWNLDRILSRRSSTPRRITLPTP</sequence>
<feature type="transmembrane region" description="Helical" evidence="2">
    <location>
        <begin position="55"/>
        <end position="76"/>
    </location>
</feature>
<feature type="transmembrane region" description="Helical" evidence="2">
    <location>
        <begin position="377"/>
        <end position="399"/>
    </location>
</feature>
<evidence type="ECO:0000256" key="2">
    <source>
        <dbReference type="SAM" id="Phobius"/>
    </source>
</evidence>
<dbReference type="Gene3D" id="1.20.1250.20">
    <property type="entry name" value="MFS general substrate transporter like domains"/>
    <property type="match status" value="2"/>
</dbReference>
<feature type="transmembrane region" description="Helical" evidence="2">
    <location>
        <begin position="405"/>
        <end position="425"/>
    </location>
</feature>
<dbReference type="InterPro" id="IPR036259">
    <property type="entry name" value="MFS_trans_sf"/>
</dbReference>
<dbReference type="InterPro" id="IPR011701">
    <property type="entry name" value="MFS"/>
</dbReference>
<dbReference type="GO" id="GO:0022857">
    <property type="term" value="F:transmembrane transporter activity"/>
    <property type="evidence" value="ECO:0007669"/>
    <property type="project" value="InterPro"/>
</dbReference>
<organism evidence="4">
    <name type="scientific">Spongospora subterranea</name>
    <dbReference type="NCBI Taxonomy" id="70186"/>
    <lineage>
        <taxon>Eukaryota</taxon>
        <taxon>Sar</taxon>
        <taxon>Rhizaria</taxon>
        <taxon>Endomyxa</taxon>
        <taxon>Phytomyxea</taxon>
        <taxon>Plasmodiophorida</taxon>
        <taxon>Plasmodiophoridae</taxon>
        <taxon>Spongospora</taxon>
    </lineage>
</organism>
<evidence type="ECO:0000313" key="4">
    <source>
        <dbReference type="EMBL" id="CRZ03407.1"/>
    </source>
</evidence>
<feature type="transmembrane region" description="Helical" evidence="2">
    <location>
        <begin position="18"/>
        <end position="35"/>
    </location>
</feature>
<feature type="transmembrane region" description="Helical" evidence="2">
    <location>
        <begin position="183"/>
        <end position="202"/>
    </location>
</feature>
<dbReference type="GO" id="GO:0016020">
    <property type="term" value="C:membrane"/>
    <property type="evidence" value="ECO:0007669"/>
    <property type="project" value="UniProtKB-SubCell"/>
</dbReference>
<proteinExistence type="predicted"/>